<accession>A0A2B4RFP8</accession>
<evidence type="ECO:0008006" key="3">
    <source>
        <dbReference type="Google" id="ProtNLM"/>
    </source>
</evidence>
<dbReference type="STRING" id="50429.A0A2B4RFP8"/>
<gene>
    <name evidence="1" type="ORF">AWC38_SpisGene20470</name>
</gene>
<comment type="caution">
    <text evidence="1">The sequence shown here is derived from an EMBL/GenBank/DDBJ whole genome shotgun (WGS) entry which is preliminary data.</text>
</comment>
<dbReference type="OrthoDB" id="5946233at2759"/>
<evidence type="ECO:0000313" key="1">
    <source>
        <dbReference type="EMBL" id="PFX15310.1"/>
    </source>
</evidence>
<protein>
    <recommendedName>
        <fullName evidence="3">Integrase catalytic domain-containing protein</fullName>
    </recommendedName>
</protein>
<organism evidence="1 2">
    <name type="scientific">Stylophora pistillata</name>
    <name type="common">Smooth cauliflower coral</name>
    <dbReference type="NCBI Taxonomy" id="50429"/>
    <lineage>
        <taxon>Eukaryota</taxon>
        <taxon>Metazoa</taxon>
        <taxon>Cnidaria</taxon>
        <taxon>Anthozoa</taxon>
        <taxon>Hexacorallia</taxon>
        <taxon>Scleractinia</taxon>
        <taxon>Astrocoeniina</taxon>
        <taxon>Pocilloporidae</taxon>
        <taxon>Stylophora</taxon>
    </lineage>
</organism>
<dbReference type="Proteomes" id="UP000225706">
    <property type="component" value="Unassembled WGS sequence"/>
</dbReference>
<keyword evidence="2" id="KW-1185">Reference proteome</keyword>
<reference evidence="2" key="1">
    <citation type="journal article" date="2017" name="bioRxiv">
        <title>Comparative analysis of the genomes of Stylophora pistillata and Acropora digitifera provides evidence for extensive differences between species of corals.</title>
        <authorList>
            <person name="Voolstra C.R."/>
            <person name="Li Y."/>
            <person name="Liew Y.J."/>
            <person name="Baumgarten S."/>
            <person name="Zoccola D."/>
            <person name="Flot J.-F."/>
            <person name="Tambutte S."/>
            <person name="Allemand D."/>
            <person name="Aranda M."/>
        </authorList>
    </citation>
    <scope>NUCLEOTIDE SEQUENCE [LARGE SCALE GENOMIC DNA]</scope>
</reference>
<dbReference type="AlphaFoldDB" id="A0A2B4RFP8"/>
<dbReference type="EMBL" id="LSMT01000661">
    <property type="protein sequence ID" value="PFX15310.1"/>
    <property type="molecule type" value="Genomic_DNA"/>
</dbReference>
<name>A0A2B4RFP8_STYPI</name>
<sequence>MADNREATWTDDDNLKEVLTKYVQQALDFLRREFLQYAWSIRSLDRRLRHFNIYNDRSIEVQDVKEAVEEELKGPGKLLGYRALHKKIRLEHGLNVTRDQVYDVMSELNPQSFEARGNVRAKRQRRKGNFTARGSNWVHSLDGHDKLMGYQSSTFPLAVYGCMDTASRKLLWLKVWVYNHDPKLIGRWCLEHFYETKIISAMLRVDKGTETGTMATMHAFLRRHHNDMDPHETVIYGPSTSNQIWKCSVYFLSKFEIDLPVTEEQLKEVATGSGVLNIPDDFLTLKFSEECERIFPDIDTINPDEWKEAYLHLKHNFTLSV</sequence>
<dbReference type="PANTHER" id="PTHR46177:SF1">
    <property type="entry name" value="INTEGRASE CATALYTIC DOMAIN-CONTAINING PROTEIN"/>
    <property type="match status" value="1"/>
</dbReference>
<evidence type="ECO:0000313" key="2">
    <source>
        <dbReference type="Proteomes" id="UP000225706"/>
    </source>
</evidence>
<dbReference type="PANTHER" id="PTHR46177">
    <property type="entry name" value="INTEGRASE CATALYTIC DOMAIN-CONTAINING PROTEIN"/>
    <property type="match status" value="1"/>
</dbReference>
<proteinExistence type="predicted"/>